<comment type="caution">
    <text evidence="2">The sequence shown here is derived from an EMBL/GenBank/DDBJ whole genome shotgun (WGS) entry which is preliminary data.</text>
</comment>
<dbReference type="AlphaFoldDB" id="W9GT69"/>
<gene>
    <name evidence="2" type="ORF">N864_13015</name>
</gene>
<dbReference type="Proteomes" id="UP000019494">
    <property type="component" value="Unassembled WGS sequence"/>
</dbReference>
<evidence type="ECO:0000259" key="1">
    <source>
        <dbReference type="Pfam" id="PF19502"/>
    </source>
</evidence>
<protein>
    <recommendedName>
        <fullName evidence="1">DUF6036 domain-containing protein</fullName>
    </recommendedName>
</protein>
<sequence length="178" mass="19349">MNRDQLAHLLRASTRIAGDPDILVIGSQAILGSFDEDDLPAPATASREVDIAFLNDPGGKKADLVDAAIGELSPFDEQFGCYAQGVEVSTAVLPTGWRDRLVVWQNQSTWPSRAVFLDPHDLALAKLAAFRDKDRAFVTALLDAKLLAADALIDRLADLPVSPQTRDRISGFLGPWRN</sequence>
<organism evidence="2 3">
    <name type="scientific">Intrasporangium chromatireducens Q5-1</name>
    <dbReference type="NCBI Taxonomy" id="584657"/>
    <lineage>
        <taxon>Bacteria</taxon>
        <taxon>Bacillati</taxon>
        <taxon>Actinomycetota</taxon>
        <taxon>Actinomycetes</taxon>
        <taxon>Micrococcales</taxon>
        <taxon>Intrasporangiaceae</taxon>
        <taxon>Intrasporangium</taxon>
    </lineage>
</organism>
<evidence type="ECO:0000313" key="2">
    <source>
        <dbReference type="EMBL" id="EWT07059.1"/>
    </source>
</evidence>
<feature type="domain" description="DUF6036" evidence="1">
    <location>
        <begin position="19"/>
        <end position="140"/>
    </location>
</feature>
<dbReference type="EMBL" id="AWQS01000023">
    <property type="protein sequence ID" value="EWT07059.1"/>
    <property type="molecule type" value="Genomic_DNA"/>
</dbReference>
<reference evidence="3" key="1">
    <citation type="submission" date="2013-08" db="EMBL/GenBank/DDBJ databases">
        <title>Intrasporangium oryzae NRRL B-24470.</title>
        <authorList>
            <person name="Liu H."/>
            <person name="Wang G."/>
        </authorList>
    </citation>
    <scope>NUCLEOTIDE SEQUENCE [LARGE SCALE GENOMIC DNA]</scope>
    <source>
        <strain evidence="3">Q5-1</strain>
    </source>
</reference>
<dbReference type="OrthoDB" id="1524134at2"/>
<keyword evidence="3" id="KW-1185">Reference proteome</keyword>
<proteinExistence type="predicted"/>
<accession>W9GT69</accession>
<dbReference type="Pfam" id="PF19502">
    <property type="entry name" value="DUF6036"/>
    <property type="match status" value="1"/>
</dbReference>
<evidence type="ECO:0000313" key="3">
    <source>
        <dbReference type="Proteomes" id="UP000019494"/>
    </source>
</evidence>
<name>W9GT69_9MICO</name>
<dbReference type="RefSeq" id="WP_034714160.1">
    <property type="nucleotide sequence ID" value="NZ_AWQS01000023.1"/>
</dbReference>
<dbReference type="InterPro" id="IPR045792">
    <property type="entry name" value="DUF6036"/>
</dbReference>